<evidence type="ECO:0000256" key="2">
    <source>
        <dbReference type="SAM" id="SignalP"/>
    </source>
</evidence>
<dbReference type="AlphaFoldDB" id="Q1H2G3"/>
<keyword evidence="2" id="KW-0732">Signal</keyword>
<dbReference type="STRING" id="265072.Mfla_0912"/>
<dbReference type="eggNOG" id="ENOG5032PXE">
    <property type="taxonomic scope" value="Bacteria"/>
</dbReference>
<dbReference type="RefSeq" id="WP_011479277.1">
    <property type="nucleotide sequence ID" value="NC_007947.1"/>
</dbReference>
<keyword evidence="5" id="KW-1185">Reference proteome</keyword>
<name>Q1H2G3_METFK</name>
<keyword evidence="1" id="KW-0175">Coiled coil</keyword>
<feature type="coiled-coil region" evidence="1">
    <location>
        <begin position="130"/>
        <end position="181"/>
    </location>
</feature>
<accession>Q1H2G3</accession>
<evidence type="ECO:0000313" key="4">
    <source>
        <dbReference type="EMBL" id="ABE49324.1"/>
    </source>
</evidence>
<evidence type="ECO:0000256" key="1">
    <source>
        <dbReference type="SAM" id="Coils"/>
    </source>
</evidence>
<feature type="signal peptide" evidence="2">
    <location>
        <begin position="1"/>
        <end position="28"/>
    </location>
</feature>
<organism evidence="4 5">
    <name type="scientific">Methylobacillus flagellatus (strain ATCC 51484 / DSM 6875 / VKM B-1610 / KT)</name>
    <dbReference type="NCBI Taxonomy" id="265072"/>
    <lineage>
        <taxon>Bacteria</taxon>
        <taxon>Pseudomonadati</taxon>
        <taxon>Pseudomonadota</taxon>
        <taxon>Betaproteobacteria</taxon>
        <taxon>Nitrosomonadales</taxon>
        <taxon>Methylophilaceae</taxon>
        <taxon>Methylobacillus</taxon>
    </lineage>
</organism>
<dbReference type="KEGG" id="mfa:Mfla_1056"/>
<dbReference type="EMBL" id="CP000284">
    <property type="protein sequence ID" value="ABE49324.1"/>
    <property type="molecule type" value="Genomic_DNA"/>
</dbReference>
<dbReference type="KEGG" id="mfa:Mfla_0912"/>
<evidence type="ECO:0000313" key="3">
    <source>
        <dbReference type="EMBL" id="ABE49180.1"/>
    </source>
</evidence>
<reference evidence="4 5" key="1">
    <citation type="submission" date="2006-03" db="EMBL/GenBank/DDBJ databases">
        <title>Complete sequence of Methylobacillus flagellatus KT.</title>
        <authorList>
            <consortium name="US DOE Joint Genome Institute"/>
            <person name="Copeland A."/>
            <person name="Lucas S."/>
            <person name="Lapidus A."/>
            <person name="Barry K."/>
            <person name="Detter J.C."/>
            <person name="Glavina del Rio T."/>
            <person name="Hammon N."/>
            <person name="Israni S."/>
            <person name="Dalin E."/>
            <person name="Tice H."/>
            <person name="Pitluck S."/>
            <person name="Brettin T."/>
            <person name="Bruce D."/>
            <person name="Han C."/>
            <person name="Tapia R."/>
            <person name="Saunders E."/>
            <person name="Gilna P."/>
            <person name="Schmutz J."/>
            <person name="Larimer F."/>
            <person name="Land M."/>
            <person name="Kyrpides N."/>
            <person name="Anderson I."/>
            <person name="Richardson P."/>
        </authorList>
    </citation>
    <scope>NUCLEOTIDE SEQUENCE [LARGE SCALE GENOMIC DNA]</scope>
    <source>
        <strain evidence="4">KT</strain>
        <strain evidence="5">KT / ATCC 51484 / DSM 6875</strain>
    </source>
</reference>
<dbReference type="EMBL" id="CP000284">
    <property type="protein sequence ID" value="ABE49180.1"/>
    <property type="molecule type" value="Genomic_DNA"/>
</dbReference>
<proteinExistence type="predicted"/>
<feature type="chain" id="PRO_5007923058" description="Lipoprotein" evidence="2">
    <location>
        <begin position="29"/>
        <end position="190"/>
    </location>
</feature>
<protein>
    <recommendedName>
        <fullName evidence="6">Lipoprotein</fullName>
    </recommendedName>
</protein>
<dbReference type="Proteomes" id="UP000002440">
    <property type="component" value="Chromosome"/>
</dbReference>
<evidence type="ECO:0000313" key="5">
    <source>
        <dbReference type="Proteomes" id="UP000002440"/>
    </source>
</evidence>
<gene>
    <name evidence="3" type="ordered locus">Mfla_0912</name>
    <name evidence="4" type="ordered locus">Mfla_1056</name>
</gene>
<dbReference type="HOGENOM" id="CLU_1426499_0_0_4"/>
<evidence type="ECO:0008006" key="6">
    <source>
        <dbReference type="Google" id="ProtNLM"/>
    </source>
</evidence>
<dbReference type="OrthoDB" id="8537400at2"/>
<sequence>MNLNNLLTIAMTATLLSACAHQPTPAQAPIHQAPPPPPQPTKERYAASNLLEFISHFSELSLESQKKELAEALNKISSNNKDLHQKTRVAIIYAIPGSKLRDPIKAQPLLEELAREKQLGKEEKAIVSILRENAAEIAKLTQRLRDEMRRADESQQKADNLQKKLDELKKIERTMMQKSLNNPPTRSNGK</sequence>